<gene>
    <name evidence="4" type="ORF">HAPAU_04620</name>
</gene>
<proteinExistence type="predicted"/>
<protein>
    <submittedName>
        <fullName evidence="4">Asparagine synthetase B</fullName>
    </submittedName>
</protein>
<dbReference type="PANTHER" id="PTHR43284">
    <property type="entry name" value="ASPARAGINE SYNTHETASE (GLUTAMINE-HYDROLYZING)"/>
    <property type="match status" value="1"/>
</dbReference>
<feature type="domain" description="Glutamine amidotransferase type-2" evidence="3">
    <location>
        <begin position="48"/>
        <end position="162"/>
    </location>
</feature>
<dbReference type="Proteomes" id="UP000075321">
    <property type="component" value="Unassembled WGS sequence"/>
</dbReference>
<organism evidence="4 5">
    <name type="scientific">Halalkalicoccus paucihalophilus</name>
    <dbReference type="NCBI Taxonomy" id="1008153"/>
    <lineage>
        <taxon>Archaea</taxon>
        <taxon>Methanobacteriati</taxon>
        <taxon>Methanobacteriota</taxon>
        <taxon>Stenosarchaea group</taxon>
        <taxon>Halobacteria</taxon>
        <taxon>Halobacteriales</taxon>
        <taxon>Halococcaceae</taxon>
        <taxon>Halalkalicoccus</taxon>
    </lineage>
</organism>
<evidence type="ECO:0000259" key="3">
    <source>
        <dbReference type="Pfam" id="PF13537"/>
    </source>
</evidence>
<evidence type="ECO:0000313" key="4">
    <source>
        <dbReference type="EMBL" id="KYH27792.1"/>
    </source>
</evidence>
<dbReference type="RefSeq" id="WP_245634010.1">
    <property type="nucleotide sequence ID" value="NZ_LTAZ01000001.1"/>
</dbReference>
<dbReference type="AlphaFoldDB" id="A0A151AJM0"/>
<dbReference type="SUPFAM" id="SSF52402">
    <property type="entry name" value="Adenine nucleotide alpha hydrolases-like"/>
    <property type="match status" value="1"/>
</dbReference>
<dbReference type="GO" id="GO:0006529">
    <property type="term" value="P:asparagine biosynthetic process"/>
    <property type="evidence" value="ECO:0007669"/>
    <property type="project" value="InterPro"/>
</dbReference>
<dbReference type="GO" id="GO:0004066">
    <property type="term" value="F:asparagine synthase (glutamine-hydrolyzing) activity"/>
    <property type="evidence" value="ECO:0007669"/>
    <property type="project" value="InterPro"/>
</dbReference>
<dbReference type="InterPro" id="IPR017932">
    <property type="entry name" value="GATase_2_dom"/>
</dbReference>
<evidence type="ECO:0000259" key="2">
    <source>
        <dbReference type="Pfam" id="PF00733"/>
    </source>
</evidence>
<dbReference type="InterPro" id="IPR014729">
    <property type="entry name" value="Rossmann-like_a/b/a_fold"/>
</dbReference>
<dbReference type="EMBL" id="LTAZ01000001">
    <property type="protein sequence ID" value="KYH27792.1"/>
    <property type="molecule type" value="Genomic_DNA"/>
</dbReference>
<comment type="caution">
    <text evidence="4">The sequence shown here is derived from an EMBL/GenBank/DDBJ whole genome shotgun (WGS) entry which is preliminary data.</text>
</comment>
<evidence type="ECO:0000313" key="5">
    <source>
        <dbReference type="Proteomes" id="UP000075321"/>
    </source>
</evidence>
<sequence>MVGQQEVAEKMVGLRGAVGHELPTTRAKVPEHGIASERSDADVSIQLSTHPLLNGEQPVETSEGVELWVLGEVYGFDDAPLGGTTGHTPRPNHRDSVGYCAELYAEHGREFVHGLNGNCIGLIYDRDARELSIFTDRLGTIPIYYATPGDGIVFATEIDAIADHPAIETEFDLGYLHEYLVYRRPFGVKTPLVGIEELQPASITTIGLDDDSIDVEQYWRPRYRPQDAPFEAFVDEFTDRFTELFDEWRRDDLRYGVLLSGGSDSRLNLAALGPGSTAFHMAGWMSREARTAERVAIESDNEFVFLRRNHDYQEEALVRNQPFSNFNGWFTQGYATGFESEITSRVDVLLSGMYADTLFKGHAIPSLSYDLGRIGNLTLPIQTKIRTIPEFVDWLCEIAPSDDNLPFPNDLRSTLEENIYWDEGEIVHHGVRYESIEDLVYCSGYFPLSNDDDVIFRNSLREMIPYRTPFLDNRLVDLSLRMPIRYRLRRNVIDAAVKRLDPRLASIPHADVGLGLGHSFPVDFVGRKLKALWRKHVANETPPQPYLSSGSWVNDEMLIRSDDFYWRAIESHSDVIEGLEFLDFEDVRACYQAHLDGQNNVVELYTLLTILTMPTTQRLAGVQAGDDRPESTDAQLPFPEEGSR</sequence>
<dbReference type="Pfam" id="PF00733">
    <property type="entry name" value="Asn_synthase"/>
    <property type="match status" value="1"/>
</dbReference>
<dbReference type="SUPFAM" id="SSF56235">
    <property type="entry name" value="N-terminal nucleophile aminohydrolases (Ntn hydrolases)"/>
    <property type="match status" value="1"/>
</dbReference>
<evidence type="ECO:0000256" key="1">
    <source>
        <dbReference type="SAM" id="MobiDB-lite"/>
    </source>
</evidence>
<dbReference type="PATRIC" id="fig|1008153.3.peg.465"/>
<dbReference type="InterPro" id="IPR029055">
    <property type="entry name" value="Ntn_hydrolases_N"/>
</dbReference>
<name>A0A151AJM0_9EURY</name>
<keyword evidence="5" id="KW-1185">Reference proteome</keyword>
<reference evidence="4 5" key="1">
    <citation type="submission" date="2016-02" db="EMBL/GenBank/DDBJ databases">
        <title>Genome sequence of Halalkalicoccus paucihalophilus DSM 24557.</title>
        <authorList>
            <person name="Poehlein A."/>
            <person name="Daniel R."/>
        </authorList>
    </citation>
    <scope>NUCLEOTIDE SEQUENCE [LARGE SCALE GENOMIC DNA]</scope>
    <source>
        <strain evidence="4 5">DSM 24557</strain>
    </source>
</reference>
<feature type="domain" description="Asparagine synthetase" evidence="2">
    <location>
        <begin position="250"/>
        <end position="491"/>
    </location>
</feature>
<accession>A0A151AJM0</accession>
<dbReference type="InterPro" id="IPR051786">
    <property type="entry name" value="ASN_synthetase/amidase"/>
</dbReference>
<dbReference type="InterPro" id="IPR001962">
    <property type="entry name" value="Asn_synthase"/>
</dbReference>
<dbReference type="PANTHER" id="PTHR43284:SF1">
    <property type="entry name" value="ASPARAGINE SYNTHETASE"/>
    <property type="match status" value="1"/>
</dbReference>
<dbReference type="Gene3D" id="3.40.50.620">
    <property type="entry name" value="HUPs"/>
    <property type="match status" value="1"/>
</dbReference>
<dbReference type="Pfam" id="PF13537">
    <property type="entry name" value="GATase_7"/>
    <property type="match status" value="1"/>
</dbReference>
<feature type="region of interest" description="Disordered" evidence="1">
    <location>
        <begin position="620"/>
        <end position="644"/>
    </location>
</feature>
<dbReference type="Gene3D" id="3.60.20.10">
    <property type="entry name" value="Glutamine Phosphoribosylpyrophosphate, subunit 1, domain 1"/>
    <property type="match status" value="1"/>
</dbReference>